<evidence type="ECO:0000256" key="4">
    <source>
        <dbReference type="ARBA" id="ARBA00005336"/>
    </source>
</evidence>
<protein>
    <recommendedName>
        <fullName evidence="5">beta-glucosidase</fullName>
        <ecNumber evidence="5">3.2.1.21</ecNumber>
    </recommendedName>
</protein>
<dbReference type="InterPro" id="IPR002772">
    <property type="entry name" value="Glyco_hydro_3_C"/>
</dbReference>
<dbReference type="PRINTS" id="PR00133">
    <property type="entry name" value="GLHYDRLASE3"/>
</dbReference>
<evidence type="ECO:0000256" key="10">
    <source>
        <dbReference type="ARBA" id="ARBA00023180"/>
    </source>
</evidence>
<dbReference type="InterPro" id="IPR036962">
    <property type="entry name" value="Glyco_hydro_3_N_sf"/>
</dbReference>
<dbReference type="Gene3D" id="3.20.20.300">
    <property type="entry name" value="Glycoside hydrolase, family 3, N-terminal domain"/>
    <property type="match status" value="1"/>
</dbReference>
<evidence type="ECO:0000256" key="9">
    <source>
        <dbReference type="ARBA" id="ARBA00023001"/>
    </source>
</evidence>
<organism evidence="16 17">
    <name type="scientific">Pseudovirgaria hyperparasitica</name>
    <dbReference type="NCBI Taxonomy" id="470096"/>
    <lineage>
        <taxon>Eukaryota</taxon>
        <taxon>Fungi</taxon>
        <taxon>Dikarya</taxon>
        <taxon>Ascomycota</taxon>
        <taxon>Pezizomycotina</taxon>
        <taxon>Dothideomycetes</taxon>
        <taxon>Dothideomycetes incertae sedis</taxon>
        <taxon>Acrospermales</taxon>
        <taxon>Acrospermaceae</taxon>
        <taxon>Pseudovirgaria</taxon>
    </lineage>
</organism>
<sequence>MWQRVVPLLALATLSQALDWDAAYAKANAALTKLTQDEKLAIVTGVGWTKGPCVGNTGSVNSIGYPSLCLQDGPLGIRFVEKVTAFPAGVNAASTWDVDLIHERGVALGAESKALGINVHLGPVAGALGKIPFGGRNWEGFSPDPYFAGIAMAETIKGMQESGVQACAKHFLLNEQEKNRETMDTSVDDRTLHELYLWPFADAVHAGVATVMCSYNKFKTFWACESEELLNHTLKGELGFRGTVISDWNAQHSTALSANTGLDMTMPGTDFNNPPGSVYWGVKLGQAITTGEVPQSRLDDMVRRNLAGWYGLGQDKNYPPVTWNSFNNTGGGPNVQGDHKRIARTIARDSIVLLKNINNTLPLIKPKSLAIVGQDAIVNPAGANACADRGCNIGHLAMGWGSGTAQFPYLIAPLDAIRPQAIADNTTLATSTSDDPDAGANAARDTEFALVFITSDSGEGYITVEGNQGDRLTLDPWHDCNDLVEAVAAVNKKTIVVVNSVGPIILETILAQPNVLAIVWAGIAGQESGNALVDVLYGGTSPSGKLPYTIARRAADYGTTILPGTDTFDEGLFVDYRHFDKAAIEPRYEFGFGLSYSKFTYSTLILDLDTTPGPAPGPTGPGGPLSLFSSIGHISATITNTGRVAAAEVAQLYITLPASTSAGEGDIPVRQLRGFAKISLAPGESGVVSFVLRRRDVSYWEATSMEWVVPRGVFGVVVGASSRDLRLEGRFSVDA</sequence>
<name>A0A6A6WMX1_9PEZI</name>
<keyword evidence="17" id="KW-1185">Reference proteome</keyword>
<dbReference type="InterPro" id="IPR001764">
    <property type="entry name" value="Glyco_hydro_3_N"/>
</dbReference>
<comment type="catalytic activity">
    <reaction evidence="1">
        <text>Hydrolysis of terminal, non-reducing beta-D-glucosyl residues with release of beta-D-glucose.</text>
        <dbReference type="EC" id="3.2.1.21"/>
    </reaction>
</comment>
<dbReference type="FunFam" id="3.40.50.1700:FF:000003">
    <property type="entry name" value="Probable beta-glucosidase"/>
    <property type="match status" value="1"/>
</dbReference>
<gene>
    <name evidence="16" type="ORF">EJ05DRAFT_496397</name>
</gene>
<evidence type="ECO:0000256" key="6">
    <source>
        <dbReference type="ARBA" id="ARBA00022525"/>
    </source>
</evidence>
<keyword evidence="6" id="KW-0964">Secreted</keyword>
<dbReference type="AlphaFoldDB" id="A0A6A6WMX1"/>
<dbReference type="EMBL" id="ML996565">
    <property type="protein sequence ID" value="KAF2763584.1"/>
    <property type="molecule type" value="Genomic_DNA"/>
</dbReference>
<feature type="signal peptide" evidence="14">
    <location>
        <begin position="1"/>
        <end position="17"/>
    </location>
</feature>
<proteinExistence type="inferred from homology"/>
<keyword evidence="10" id="KW-0325">Glycoprotein</keyword>
<reference evidence="16" key="1">
    <citation type="journal article" date="2020" name="Stud. Mycol.">
        <title>101 Dothideomycetes genomes: a test case for predicting lifestyles and emergence of pathogens.</title>
        <authorList>
            <person name="Haridas S."/>
            <person name="Albert R."/>
            <person name="Binder M."/>
            <person name="Bloem J."/>
            <person name="Labutti K."/>
            <person name="Salamov A."/>
            <person name="Andreopoulos B."/>
            <person name="Baker S."/>
            <person name="Barry K."/>
            <person name="Bills G."/>
            <person name="Bluhm B."/>
            <person name="Cannon C."/>
            <person name="Castanera R."/>
            <person name="Culley D."/>
            <person name="Daum C."/>
            <person name="Ezra D."/>
            <person name="Gonzalez J."/>
            <person name="Henrissat B."/>
            <person name="Kuo A."/>
            <person name="Liang C."/>
            <person name="Lipzen A."/>
            <person name="Lutzoni F."/>
            <person name="Magnuson J."/>
            <person name="Mondo S."/>
            <person name="Nolan M."/>
            <person name="Ohm R."/>
            <person name="Pangilinan J."/>
            <person name="Park H.-J."/>
            <person name="Ramirez L."/>
            <person name="Alfaro M."/>
            <person name="Sun H."/>
            <person name="Tritt A."/>
            <person name="Yoshinaga Y."/>
            <person name="Zwiers L.-H."/>
            <person name="Turgeon B."/>
            <person name="Goodwin S."/>
            <person name="Spatafora J."/>
            <person name="Crous P."/>
            <person name="Grigoriev I."/>
        </authorList>
    </citation>
    <scope>NUCLEOTIDE SEQUENCE</scope>
    <source>
        <strain evidence="16">CBS 121739</strain>
    </source>
</reference>
<evidence type="ECO:0000256" key="12">
    <source>
        <dbReference type="ARBA" id="ARBA00023295"/>
    </source>
</evidence>
<feature type="domain" description="Fibronectin type III-like" evidence="15">
    <location>
        <begin position="648"/>
        <end position="722"/>
    </location>
</feature>
<comment type="pathway">
    <text evidence="3">Glycan metabolism; cellulose degradation.</text>
</comment>
<dbReference type="InterPro" id="IPR017853">
    <property type="entry name" value="GH"/>
</dbReference>
<dbReference type="InterPro" id="IPR036881">
    <property type="entry name" value="Glyco_hydro_3_C_sf"/>
</dbReference>
<evidence type="ECO:0000313" key="17">
    <source>
        <dbReference type="Proteomes" id="UP000799437"/>
    </source>
</evidence>
<dbReference type="OrthoDB" id="434at2759"/>
<evidence type="ECO:0000256" key="1">
    <source>
        <dbReference type="ARBA" id="ARBA00000448"/>
    </source>
</evidence>
<evidence type="ECO:0000259" key="15">
    <source>
        <dbReference type="SMART" id="SM01217"/>
    </source>
</evidence>
<dbReference type="GO" id="GO:0005576">
    <property type="term" value="C:extracellular region"/>
    <property type="evidence" value="ECO:0007669"/>
    <property type="project" value="UniProtKB-SubCell"/>
</dbReference>
<dbReference type="GeneID" id="54487438"/>
<dbReference type="InterPro" id="IPR026891">
    <property type="entry name" value="Fn3-like"/>
</dbReference>
<evidence type="ECO:0000256" key="2">
    <source>
        <dbReference type="ARBA" id="ARBA00004613"/>
    </source>
</evidence>
<dbReference type="Pfam" id="PF01915">
    <property type="entry name" value="Glyco_hydro_3_C"/>
    <property type="match status" value="1"/>
</dbReference>
<keyword evidence="7 14" id="KW-0732">Signal</keyword>
<dbReference type="InterPro" id="IPR013783">
    <property type="entry name" value="Ig-like_fold"/>
</dbReference>
<evidence type="ECO:0000256" key="5">
    <source>
        <dbReference type="ARBA" id="ARBA00012744"/>
    </source>
</evidence>
<dbReference type="Proteomes" id="UP000799437">
    <property type="component" value="Unassembled WGS sequence"/>
</dbReference>
<evidence type="ECO:0000256" key="14">
    <source>
        <dbReference type="SAM" id="SignalP"/>
    </source>
</evidence>
<evidence type="ECO:0000313" key="16">
    <source>
        <dbReference type="EMBL" id="KAF2763584.1"/>
    </source>
</evidence>
<accession>A0A6A6WMX1</accession>
<dbReference type="InterPro" id="IPR050288">
    <property type="entry name" value="Cellulose_deg_GH3"/>
</dbReference>
<dbReference type="GO" id="GO:0030245">
    <property type="term" value="P:cellulose catabolic process"/>
    <property type="evidence" value="ECO:0007669"/>
    <property type="project" value="UniProtKB-KW"/>
</dbReference>
<dbReference type="SUPFAM" id="SSF52279">
    <property type="entry name" value="Beta-D-glucan exohydrolase, C-terminal domain"/>
    <property type="match status" value="1"/>
</dbReference>
<dbReference type="EC" id="3.2.1.21" evidence="5"/>
<evidence type="ECO:0000256" key="8">
    <source>
        <dbReference type="ARBA" id="ARBA00022801"/>
    </source>
</evidence>
<evidence type="ECO:0000256" key="7">
    <source>
        <dbReference type="ARBA" id="ARBA00022729"/>
    </source>
</evidence>
<dbReference type="FunFam" id="3.20.20.300:FF:000002">
    <property type="entry name" value="Probable beta-glucosidase"/>
    <property type="match status" value="1"/>
</dbReference>
<keyword evidence="9" id="KW-0136">Cellulose degradation</keyword>
<dbReference type="Pfam" id="PF14310">
    <property type="entry name" value="Fn3-like"/>
    <property type="match status" value="1"/>
</dbReference>
<dbReference type="Gene3D" id="3.40.50.1700">
    <property type="entry name" value="Glycoside hydrolase family 3 C-terminal domain"/>
    <property type="match status" value="1"/>
</dbReference>
<feature type="chain" id="PRO_5025553163" description="beta-glucosidase" evidence="14">
    <location>
        <begin position="18"/>
        <end position="735"/>
    </location>
</feature>
<evidence type="ECO:0000256" key="3">
    <source>
        <dbReference type="ARBA" id="ARBA00004987"/>
    </source>
</evidence>
<dbReference type="SMART" id="SM01217">
    <property type="entry name" value="Fn3_like"/>
    <property type="match status" value="1"/>
</dbReference>
<dbReference type="Pfam" id="PF00933">
    <property type="entry name" value="Glyco_hydro_3"/>
    <property type="match status" value="1"/>
</dbReference>
<keyword evidence="13" id="KW-0624">Polysaccharide degradation</keyword>
<dbReference type="PANTHER" id="PTHR42715:SF28">
    <property type="entry name" value="BETA-GLUCOSIDASE L-RELATED"/>
    <property type="match status" value="1"/>
</dbReference>
<evidence type="ECO:0000256" key="13">
    <source>
        <dbReference type="ARBA" id="ARBA00023326"/>
    </source>
</evidence>
<evidence type="ECO:0000256" key="11">
    <source>
        <dbReference type="ARBA" id="ARBA00023277"/>
    </source>
</evidence>
<comment type="subcellular location">
    <subcellularLocation>
        <location evidence="2">Secreted</location>
    </subcellularLocation>
</comment>
<comment type="similarity">
    <text evidence="4">Belongs to the glycosyl hydrolase 3 family.</text>
</comment>
<keyword evidence="12" id="KW-0326">Glycosidase</keyword>
<dbReference type="Gene3D" id="2.60.40.10">
    <property type="entry name" value="Immunoglobulins"/>
    <property type="match status" value="1"/>
</dbReference>
<keyword evidence="8" id="KW-0378">Hydrolase</keyword>
<keyword evidence="11" id="KW-0119">Carbohydrate metabolism</keyword>
<dbReference type="GO" id="GO:0008422">
    <property type="term" value="F:beta-glucosidase activity"/>
    <property type="evidence" value="ECO:0007669"/>
    <property type="project" value="UniProtKB-EC"/>
</dbReference>
<dbReference type="RefSeq" id="XP_033606035.1">
    <property type="nucleotide sequence ID" value="XM_033746384.1"/>
</dbReference>
<dbReference type="SUPFAM" id="SSF51445">
    <property type="entry name" value="(Trans)glycosidases"/>
    <property type="match status" value="1"/>
</dbReference>
<dbReference type="PANTHER" id="PTHR42715">
    <property type="entry name" value="BETA-GLUCOSIDASE"/>
    <property type="match status" value="1"/>
</dbReference>